<proteinExistence type="predicted"/>
<dbReference type="SUPFAM" id="SSF50939">
    <property type="entry name" value="Sialidases"/>
    <property type="match status" value="1"/>
</dbReference>
<feature type="domain" description="DUF4440" evidence="1">
    <location>
        <begin position="64"/>
        <end position="169"/>
    </location>
</feature>
<dbReference type="CDD" id="cd15482">
    <property type="entry name" value="Sialidase_non-viral"/>
    <property type="match status" value="1"/>
</dbReference>
<dbReference type="RefSeq" id="WP_217647025.1">
    <property type="nucleotide sequence ID" value="NZ_FOQD01000003.1"/>
</dbReference>
<reference evidence="3" key="1">
    <citation type="submission" date="2016-10" db="EMBL/GenBank/DDBJ databases">
        <authorList>
            <person name="Varghese N."/>
            <person name="Submissions S."/>
        </authorList>
    </citation>
    <scope>NUCLEOTIDE SEQUENCE [LARGE SCALE GENOMIC DNA]</scope>
    <source>
        <strain evidence="3">DSM 26348</strain>
    </source>
</reference>
<name>A0A1I3DIR8_9PLAN</name>
<protein>
    <recommendedName>
        <fullName evidence="1">DUF4440 domain-containing protein</fullName>
    </recommendedName>
</protein>
<evidence type="ECO:0000259" key="1">
    <source>
        <dbReference type="Pfam" id="PF14534"/>
    </source>
</evidence>
<sequence length="563" mass="62646">MRDQAVSFRFTRYDLTRVNFTPARGGHPVRRTLTLISCCLLAVLSSNGFSRTALAEEQPLAALIAADDARVAAMKAADKPQLEKLLSDDLHYAHSNALVDTKSSLIAALVSGKTKYVGFDYENRDFKLAATNIALMTGRTRIKVETANGPVQTALSFLAVWRLENGSWKFLAWQSCRVPEPAAPAKPVSLLPSNWNPKAEADKVMAGLVNVSASEVKGAHDADFVIIGNTVFIVAISNDVQPGENPEWTECYAVMSIVDVPTGKLLQTTPFARSGQRFDNETLLEGACFVPRIIPLNDSTLRCYFASEAPGKRQSTVYYRDFDVSSKEFAPVIQKAVLKTAQGTFEMQPKPFYDDAVLHGLKKPEKDYGIYPFSIKQFPDGCYVLVNNYPIGQNALARLNDDQTTFEVLGQIVQPNEMKLTEAAVNRMPDGSWLAVLRQEGGTKNYAFSTSRNGQNWSTAAYRDAIPNGTSSKPTLDRFGDAYYLGWQCADEINRVSRSTFNIDVSRDGVNWERKYRFETEKSFQYPTFKEYNGTIYLTCTQGDFSPSRKERIMFGVLEPAPK</sequence>
<dbReference type="SUPFAM" id="SSF54427">
    <property type="entry name" value="NTF2-like"/>
    <property type="match status" value="1"/>
</dbReference>
<organism evidence="2 3">
    <name type="scientific">Planctomicrobium piriforme</name>
    <dbReference type="NCBI Taxonomy" id="1576369"/>
    <lineage>
        <taxon>Bacteria</taxon>
        <taxon>Pseudomonadati</taxon>
        <taxon>Planctomycetota</taxon>
        <taxon>Planctomycetia</taxon>
        <taxon>Planctomycetales</taxon>
        <taxon>Planctomycetaceae</taxon>
        <taxon>Planctomicrobium</taxon>
    </lineage>
</organism>
<dbReference type="InterPro" id="IPR036278">
    <property type="entry name" value="Sialidase_sf"/>
</dbReference>
<accession>A0A1I3DIR8</accession>
<dbReference type="InterPro" id="IPR032710">
    <property type="entry name" value="NTF2-like_dom_sf"/>
</dbReference>
<dbReference type="Pfam" id="PF14534">
    <property type="entry name" value="DUF4440"/>
    <property type="match status" value="1"/>
</dbReference>
<dbReference type="AlphaFoldDB" id="A0A1I3DIR8"/>
<dbReference type="STRING" id="1576369.SAMN05421753_103256"/>
<dbReference type="EMBL" id="FOQD01000003">
    <property type="protein sequence ID" value="SFH86479.1"/>
    <property type="molecule type" value="Genomic_DNA"/>
</dbReference>
<dbReference type="Gene3D" id="3.10.450.50">
    <property type="match status" value="1"/>
</dbReference>
<dbReference type="InterPro" id="IPR027843">
    <property type="entry name" value="DUF4440"/>
</dbReference>
<evidence type="ECO:0000313" key="3">
    <source>
        <dbReference type="Proteomes" id="UP000199518"/>
    </source>
</evidence>
<evidence type="ECO:0000313" key="2">
    <source>
        <dbReference type="EMBL" id="SFH86479.1"/>
    </source>
</evidence>
<dbReference type="Proteomes" id="UP000199518">
    <property type="component" value="Unassembled WGS sequence"/>
</dbReference>
<gene>
    <name evidence="2" type="ORF">SAMN05421753_103256</name>
</gene>
<keyword evidence="3" id="KW-1185">Reference proteome</keyword>
<dbReference type="Gene3D" id="2.120.10.10">
    <property type="match status" value="1"/>
</dbReference>